<dbReference type="InterPro" id="IPR003117">
    <property type="entry name" value="cAMP_dep_PK_reg_su_I/II_a/b"/>
</dbReference>
<feature type="domain" description="RIIa" evidence="2">
    <location>
        <begin position="7"/>
        <end position="41"/>
    </location>
</feature>
<dbReference type="Pfam" id="PF02197">
    <property type="entry name" value="RIIa"/>
    <property type="match status" value="1"/>
</dbReference>
<reference evidence="3" key="3">
    <citation type="submission" date="2025-09" db="UniProtKB">
        <authorList>
            <consortium name="Ensembl"/>
        </authorList>
    </citation>
    <scope>IDENTIFICATION</scope>
</reference>
<feature type="region of interest" description="Disordered" evidence="1">
    <location>
        <begin position="115"/>
        <end position="138"/>
    </location>
</feature>
<dbReference type="GeneTree" id="ENSGT01000000215245"/>
<evidence type="ECO:0000256" key="1">
    <source>
        <dbReference type="SAM" id="MobiDB-lite"/>
    </source>
</evidence>
<dbReference type="AlphaFoldDB" id="A0A670K811"/>
<protein>
    <recommendedName>
        <fullName evidence="2">RIIa domain-containing protein</fullName>
    </recommendedName>
</protein>
<keyword evidence="4" id="KW-1185">Reference proteome</keyword>
<dbReference type="Proteomes" id="UP000472272">
    <property type="component" value="Chromosome 8"/>
</dbReference>
<dbReference type="SUPFAM" id="SSF47391">
    <property type="entry name" value="Dimerization-anchoring domain of cAMP-dependent PK regulatory subunit"/>
    <property type="match status" value="1"/>
</dbReference>
<organism evidence="3 4">
    <name type="scientific">Podarcis muralis</name>
    <name type="common">Wall lizard</name>
    <name type="synonym">Lacerta muralis</name>
    <dbReference type="NCBI Taxonomy" id="64176"/>
    <lineage>
        <taxon>Eukaryota</taxon>
        <taxon>Metazoa</taxon>
        <taxon>Chordata</taxon>
        <taxon>Craniata</taxon>
        <taxon>Vertebrata</taxon>
        <taxon>Euteleostomi</taxon>
        <taxon>Lepidosauria</taxon>
        <taxon>Squamata</taxon>
        <taxon>Bifurcata</taxon>
        <taxon>Unidentata</taxon>
        <taxon>Episquamata</taxon>
        <taxon>Laterata</taxon>
        <taxon>Lacertibaenia</taxon>
        <taxon>Lacertidae</taxon>
        <taxon>Podarcis</taxon>
    </lineage>
</organism>
<accession>A0A670K811</accession>
<sequence length="138" mass="14659">MSIEIPPGLTELLQGYTVEVLRHRPPDLLAFAAEYFAKPRSPSCFALLPPPPHPQSLEVPRCRPAGLTPFSHLFALLARNGADGEERGSPLPPLALPPSAGGPAILGFLAVGTEGRQGGGGKIESYTFVRPSRRDAAR</sequence>
<dbReference type="Gene3D" id="1.20.890.10">
    <property type="entry name" value="cAMP-dependent protein kinase regulatory subunit, dimerization-anchoring domain"/>
    <property type="match status" value="1"/>
</dbReference>
<evidence type="ECO:0000259" key="2">
    <source>
        <dbReference type="SMART" id="SM00394"/>
    </source>
</evidence>
<dbReference type="SMART" id="SM00394">
    <property type="entry name" value="RIIa"/>
    <property type="match status" value="1"/>
</dbReference>
<reference evidence="3 4" key="1">
    <citation type="journal article" date="2019" name="Proc. Natl. Acad. Sci. U.S.A.">
        <title>Regulatory changes in pterin and carotenoid genes underlie balanced color polymorphisms in the wall lizard.</title>
        <authorList>
            <person name="Andrade P."/>
            <person name="Pinho C."/>
            <person name="Perez I de Lanuza G."/>
            <person name="Afonso S."/>
            <person name="Brejcha J."/>
            <person name="Rubin C.J."/>
            <person name="Wallerman O."/>
            <person name="Pereira P."/>
            <person name="Sabatino S.J."/>
            <person name="Bellati A."/>
            <person name="Pellitteri-Rosa D."/>
            <person name="Bosakova Z."/>
            <person name="Bunikis I."/>
            <person name="Carretero M.A."/>
            <person name="Feiner N."/>
            <person name="Marsik P."/>
            <person name="Pauperio F."/>
            <person name="Salvi D."/>
            <person name="Soler L."/>
            <person name="While G.M."/>
            <person name="Uller T."/>
            <person name="Font E."/>
            <person name="Andersson L."/>
            <person name="Carneiro M."/>
        </authorList>
    </citation>
    <scope>NUCLEOTIDE SEQUENCE</scope>
</reference>
<dbReference type="FunFam" id="1.20.890.10:FF:000002">
    <property type="entry name" value="cAMP-dependent protein kinase type II-alpha regulatory subunit"/>
    <property type="match status" value="1"/>
</dbReference>
<evidence type="ECO:0000313" key="3">
    <source>
        <dbReference type="Ensembl" id="ENSPMRP00000030922.1"/>
    </source>
</evidence>
<proteinExistence type="predicted"/>
<reference evidence="3" key="2">
    <citation type="submission" date="2025-08" db="UniProtKB">
        <authorList>
            <consortium name="Ensembl"/>
        </authorList>
    </citation>
    <scope>IDENTIFICATION</scope>
</reference>
<dbReference type="Ensembl" id="ENSPMRT00000032799.1">
    <property type="protein sequence ID" value="ENSPMRP00000030922.1"/>
    <property type="gene ID" value="ENSPMRG00000020032.1"/>
</dbReference>
<name>A0A670K811_PODMU</name>
<evidence type="ECO:0000313" key="4">
    <source>
        <dbReference type="Proteomes" id="UP000472272"/>
    </source>
</evidence>